<dbReference type="EMBL" id="CABVIN010000009">
    <property type="protein sequence ID" value="VVP47472.1"/>
    <property type="molecule type" value="Genomic_DNA"/>
</dbReference>
<name>A0A5E7PCC2_PSEFL</name>
<sequence length="269" mass="30398">MRMVVDSNQLQSPQLRTFLEASTENRAVLTDYSAMEALQGDAVKSICNAMRILGDYSKQVIVLRNTQLICQLSGRAAGLQRRLIHDGQTSGFPDYIRKLNEAERGHSPLIEEIRKMAVDANGQLHRMLADAADLAQIFDSLAIDFDKEERRKIRDGERFTAKMVDTLIKAVVQVSMTLFRSHPRSPRVPVFRELHNTFIFRNSLCCYLLALEWAATGGAKTAKDHKIRNDMVDSHFVTYATYFDGLLTDDAKALRLYKRAKEILAAAFG</sequence>
<dbReference type="AlphaFoldDB" id="A0A5E7PCC2"/>
<proteinExistence type="predicted"/>
<organism evidence="1 2">
    <name type="scientific">Pseudomonas fluorescens</name>
    <dbReference type="NCBI Taxonomy" id="294"/>
    <lineage>
        <taxon>Bacteria</taxon>
        <taxon>Pseudomonadati</taxon>
        <taxon>Pseudomonadota</taxon>
        <taxon>Gammaproteobacteria</taxon>
        <taxon>Pseudomonadales</taxon>
        <taxon>Pseudomonadaceae</taxon>
        <taxon>Pseudomonas</taxon>
    </lineage>
</organism>
<evidence type="ECO:0000313" key="1">
    <source>
        <dbReference type="EMBL" id="VVP47472.1"/>
    </source>
</evidence>
<accession>A0A5E7PCC2</accession>
<dbReference type="RefSeq" id="WP_122854648.1">
    <property type="nucleotide sequence ID" value="NZ_CABVIN010000009.1"/>
</dbReference>
<protein>
    <submittedName>
        <fullName evidence="1">Uncharacterized protein</fullName>
    </submittedName>
</protein>
<reference evidence="1 2" key="1">
    <citation type="submission" date="2019-09" db="EMBL/GenBank/DDBJ databases">
        <authorList>
            <person name="Chandra G."/>
            <person name="Truman W A."/>
        </authorList>
    </citation>
    <scope>NUCLEOTIDE SEQUENCE [LARGE SCALE GENOMIC DNA]</scope>
    <source>
        <strain evidence="1">PS896</strain>
    </source>
</reference>
<dbReference type="Proteomes" id="UP000377224">
    <property type="component" value="Unassembled WGS sequence"/>
</dbReference>
<gene>
    <name evidence="1" type="ORF">PS896_05185</name>
</gene>
<evidence type="ECO:0000313" key="2">
    <source>
        <dbReference type="Proteomes" id="UP000377224"/>
    </source>
</evidence>